<dbReference type="EMBL" id="MT457561">
    <property type="protein sequence ID" value="QKG86307.1"/>
    <property type="molecule type" value="Genomic_DNA"/>
</dbReference>
<dbReference type="PIRSF" id="PIRSF000509">
    <property type="entry name" value="Trp_DMAT"/>
    <property type="match status" value="1"/>
</dbReference>
<reference evidence="5" key="1">
    <citation type="journal article" date="2020" name="Org. Lett.">
        <title>Waikikiamides A-C: Complex Diketopiperazine Dimer and Diketopiperazine-Polyketide Hybrids from a Hawaiian Marine Fungal Strain Aspergillus sp. FM242.</title>
        <authorList>
            <person name="Wang F."/>
            <person name="Sarotti A.M."/>
            <person name="Jiang G."/>
            <person name="Huguet-Tapia J.C."/>
            <person name="Zheng S.L."/>
            <person name="Wu X."/>
            <person name="Li C."/>
            <person name="Ding Y."/>
            <person name="Cao S."/>
        </authorList>
    </citation>
    <scope>NUCLEOTIDE SEQUENCE</scope>
    <source>
        <strain evidence="5">FM242</strain>
    </source>
</reference>
<accession>A0A6M8PDS5</accession>
<dbReference type="SFLD" id="SFLDS00036">
    <property type="entry name" value="Aromatic_Prenyltransferase"/>
    <property type="match status" value="1"/>
</dbReference>
<feature type="binding site" evidence="3">
    <location>
        <position position="209"/>
    </location>
    <ligand>
        <name>dimethylallyl diphosphate</name>
        <dbReference type="ChEBI" id="CHEBI:57623"/>
    </ligand>
</feature>
<dbReference type="InterPro" id="IPR033964">
    <property type="entry name" value="ABBA"/>
</dbReference>
<dbReference type="CDD" id="cd13929">
    <property type="entry name" value="PT-DMATS_CymD"/>
    <property type="match status" value="1"/>
</dbReference>
<dbReference type="PANTHER" id="PTHR40627:SF3">
    <property type="entry name" value="PRENYLTRANSFERASE ASQH2-RELATED"/>
    <property type="match status" value="1"/>
</dbReference>
<comment type="similarity">
    <text evidence="1">Belongs to the tryptophan dimethylallyltransferase family.</text>
</comment>
<dbReference type="GO" id="GO:0016765">
    <property type="term" value="F:transferase activity, transferring alkyl or aryl (other than methyl) groups"/>
    <property type="evidence" value="ECO:0007669"/>
    <property type="project" value="InterPro"/>
</dbReference>
<feature type="binding site" evidence="3">
    <location>
        <position position="437"/>
    </location>
    <ligand>
        <name>dimethylallyl diphosphate</name>
        <dbReference type="ChEBI" id="CHEBI:57623"/>
    </ligand>
</feature>
<dbReference type="AlphaFoldDB" id="A0A6M8PDS5"/>
<feature type="binding site" evidence="3">
    <location>
        <position position="279"/>
    </location>
    <ligand>
        <name>dimethylallyl diphosphate</name>
        <dbReference type="ChEBI" id="CHEBI:57623"/>
    </ligand>
</feature>
<gene>
    <name evidence="5" type="primary">NotF</name>
</gene>
<dbReference type="PANTHER" id="PTHR40627">
    <property type="entry name" value="INDOLE PRENYLTRANSFERASE TDIB-RELATED"/>
    <property type="match status" value="1"/>
</dbReference>
<evidence type="ECO:0000256" key="3">
    <source>
        <dbReference type="PIRSR" id="PIRSR000509-1"/>
    </source>
</evidence>
<dbReference type="Pfam" id="PF11991">
    <property type="entry name" value="Trp_DMAT"/>
    <property type="match status" value="1"/>
</dbReference>
<organism evidence="5">
    <name type="scientific">Aspergillus sp. FM242</name>
    <dbReference type="NCBI Taxonomy" id="2741095"/>
    <lineage>
        <taxon>Eukaryota</taxon>
        <taxon>Fungi</taxon>
        <taxon>Dikarya</taxon>
        <taxon>Ascomycota</taxon>
        <taxon>Pezizomycotina</taxon>
        <taxon>Eurotiomycetes</taxon>
        <taxon>Eurotiomycetidae</taxon>
        <taxon>Eurotiales</taxon>
        <taxon>Aspergillaceae</taxon>
        <taxon>Aspergillus</taxon>
    </lineage>
</organism>
<dbReference type="NCBIfam" id="TIGR03429">
    <property type="entry name" value="arom_pren_DMATS"/>
    <property type="match status" value="1"/>
</dbReference>
<evidence type="ECO:0000256" key="1">
    <source>
        <dbReference type="ARBA" id="ARBA00010209"/>
    </source>
</evidence>
<name>A0A6M8PDS5_9EURO</name>
<evidence type="ECO:0000313" key="5">
    <source>
        <dbReference type="EMBL" id="QKG86307.1"/>
    </source>
</evidence>
<evidence type="ECO:0000256" key="2">
    <source>
        <dbReference type="ARBA" id="ARBA00022679"/>
    </source>
</evidence>
<feature type="binding site" evidence="3">
    <location>
        <position position="119"/>
    </location>
    <ligand>
        <name>dimethylallyl diphosphate</name>
        <dbReference type="ChEBI" id="CHEBI:57623"/>
    </ligand>
</feature>
<feature type="binding site" evidence="3">
    <location>
        <position position="277"/>
    </location>
    <ligand>
        <name>dimethylallyl diphosphate</name>
        <dbReference type="ChEBI" id="CHEBI:57623"/>
    </ligand>
</feature>
<keyword evidence="2 5" id="KW-0808">Transferase</keyword>
<protein>
    <submittedName>
        <fullName evidence="5">Reverse prenyltransferase</fullName>
    </submittedName>
</protein>
<sequence>MTITSNHSIVHHSASGHPKATPIQKHGGPTPAGILAAYYDFPSEDQARWWEDTGPLFNRMLEAGQYDIHRQYQFLTFFIHHLLPALGPYPQRWRSTISRSGLPIEFSLNFQKGCHRLVRIGFEPVSFLSGTPRDPFNGIPVGDLLRQLVKLPLRDFDTQLFQRLLGDCHLSPGEVSQVQELLKVPDANPLKSQGAFGFDFLRDGTILVKGYVFPNLKAQATGIPIGNLVADTVRSLDAERNQFLPAFSLVHDYMQESTGYNQYTFLSCDCVDMSRQRLKLYGAHTEVTWPKIAEMFTLGGRLIDEPEIMAGLDHLRELWTLLRIGEGTRAFSGGFDHSQDTAASQVLSPMIWNYEIHPGGRFPVPKFYLPVHGENDRFVAESLARFWDSLGWSEHARSYLKTVEELSPDQDISQTSRLQSWVSYSYTEKKGVYMSVYFHSQSTYLWEAGEA</sequence>
<feature type="region of interest" description="Disordered" evidence="4">
    <location>
        <begin position="1"/>
        <end position="26"/>
    </location>
</feature>
<feature type="binding site" evidence="3">
    <location>
        <position position="105"/>
    </location>
    <ligand>
        <name>L-tryptophan</name>
        <dbReference type="ChEBI" id="CHEBI:57912"/>
    </ligand>
</feature>
<dbReference type="InterPro" id="IPR012148">
    <property type="entry name" value="ABBA_DMATS-like"/>
</dbReference>
<evidence type="ECO:0000256" key="4">
    <source>
        <dbReference type="SAM" id="MobiDB-lite"/>
    </source>
</evidence>
<feature type="binding site" evidence="3">
    <location>
        <position position="211"/>
    </location>
    <ligand>
        <name>dimethylallyl diphosphate</name>
        <dbReference type="ChEBI" id="CHEBI:57623"/>
    </ligand>
</feature>
<dbReference type="SFLD" id="SFLDG01162">
    <property type="entry name" value="I"/>
    <property type="match status" value="1"/>
</dbReference>
<feature type="binding site" evidence="3">
    <location>
        <position position="368"/>
    </location>
    <ligand>
        <name>dimethylallyl diphosphate</name>
        <dbReference type="ChEBI" id="CHEBI:57623"/>
    </ligand>
</feature>
<feature type="binding site" evidence="3">
    <location>
        <position position="281"/>
    </location>
    <ligand>
        <name>dimethylallyl diphosphate</name>
        <dbReference type="ChEBI" id="CHEBI:57623"/>
    </ligand>
</feature>
<dbReference type="InterPro" id="IPR017795">
    <property type="entry name" value="ABBA_NscD-like"/>
</dbReference>
<dbReference type="GO" id="GO:0009820">
    <property type="term" value="P:alkaloid metabolic process"/>
    <property type="evidence" value="ECO:0007669"/>
    <property type="project" value="InterPro"/>
</dbReference>
<proteinExistence type="inferred from homology"/>